<gene>
    <name evidence="10" type="primary">fluC</name>
    <name evidence="10" type="synonym">crcB</name>
    <name evidence="11" type="ORF">QTL97_03595</name>
</gene>
<keyword evidence="6 10" id="KW-0407">Ion channel</keyword>
<proteinExistence type="inferred from homology"/>
<dbReference type="Proteomes" id="UP001271648">
    <property type="component" value="Unassembled WGS sequence"/>
</dbReference>
<dbReference type="GO" id="GO:0062054">
    <property type="term" value="F:fluoride channel activity"/>
    <property type="evidence" value="ECO:0007669"/>
    <property type="project" value="UniProtKB-UniRule"/>
</dbReference>
<feature type="transmembrane region" description="Helical" evidence="10">
    <location>
        <begin position="93"/>
        <end position="114"/>
    </location>
</feature>
<feature type="transmembrane region" description="Helical" evidence="10">
    <location>
        <begin position="63"/>
        <end position="81"/>
    </location>
</feature>
<comment type="activity regulation">
    <text evidence="10">Na(+) is not transported, but it plays an essential structural role and its presence is essential for fluoride channel function.</text>
</comment>
<evidence type="ECO:0000256" key="2">
    <source>
        <dbReference type="ARBA" id="ARBA00022475"/>
    </source>
</evidence>
<dbReference type="InterPro" id="IPR003691">
    <property type="entry name" value="FluC"/>
</dbReference>
<evidence type="ECO:0000256" key="9">
    <source>
        <dbReference type="ARBA" id="ARBA00049940"/>
    </source>
</evidence>
<keyword evidence="10" id="KW-0813">Transport</keyword>
<comment type="catalytic activity">
    <reaction evidence="8">
        <text>fluoride(in) = fluoride(out)</text>
        <dbReference type="Rhea" id="RHEA:76159"/>
        <dbReference type="ChEBI" id="CHEBI:17051"/>
    </reaction>
    <physiologicalReaction direction="left-to-right" evidence="8">
        <dbReference type="Rhea" id="RHEA:76160"/>
    </physiologicalReaction>
</comment>
<evidence type="ECO:0000256" key="7">
    <source>
        <dbReference type="ARBA" id="ARBA00035120"/>
    </source>
</evidence>
<comment type="caution">
    <text evidence="11">The sequence shown here is derived from an EMBL/GenBank/DDBJ whole genome shotgun (WGS) entry which is preliminary data.</text>
</comment>
<evidence type="ECO:0000256" key="5">
    <source>
        <dbReference type="ARBA" id="ARBA00023136"/>
    </source>
</evidence>
<dbReference type="PANTHER" id="PTHR28259:SF1">
    <property type="entry name" value="FLUORIDE EXPORT PROTEIN 1-RELATED"/>
    <property type="match status" value="1"/>
</dbReference>
<evidence type="ECO:0000256" key="10">
    <source>
        <dbReference type="HAMAP-Rule" id="MF_00454"/>
    </source>
</evidence>
<evidence type="ECO:0000256" key="3">
    <source>
        <dbReference type="ARBA" id="ARBA00022692"/>
    </source>
</evidence>
<dbReference type="GO" id="GO:0005886">
    <property type="term" value="C:plasma membrane"/>
    <property type="evidence" value="ECO:0007669"/>
    <property type="project" value="UniProtKB-SubCell"/>
</dbReference>
<evidence type="ECO:0000256" key="8">
    <source>
        <dbReference type="ARBA" id="ARBA00035585"/>
    </source>
</evidence>
<sequence>MRAALLVGIAGAIGAVSRVSIGEISFGFGNFPFATFTVNMVGTFFLCFLSAGFIQRLRLNHDLQTALTTGFLGSFTTFSAFSMETVNLFQNDAILIALMYIASSIVGGFLFGSIGMKLARKAGRE</sequence>
<dbReference type="RefSeq" id="WP_317940228.1">
    <property type="nucleotide sequence ID" value="NZ_JAUBDJ010000001.1"/>
</dbReference>
<evidence type="ECO:0000256" key="4">
    <source>
        <dbReference type="ARBA" id="ARBA00022989"/>
    </source>
</evidence>
<evidence type="ECO:0000256" key="6">
    <source>
        <dbReference type="ARBA" id="ARBA00023303"/>
    </source>
</evidence>
<evidence type="ECO:0000313" key="11">
    <source>
        <dbReference type="EMBL" id="MDW0116027.1"/>
    </source>
</evidence>
<keyword evidence="5 10" id="KW-0472">Membrane</keyword>
<keyword evidence="10" id="KW-0479">Metal-binding</keyword>
<feature type="transmembrane region" description="Helical" evidence="10">
    <location>
        <begin position="28"/>
        <end position="51"/>
    </location>
</feature>
<evidence type="ECO:0000256" key="1">
    <source>
        <dbReference type="ARBA" id="ARBA00004651"/>
    </source>
</evidence>
<comment type="function">
    <text evidence="9 10">Fluoride-specific ion channel. Important for reducing fluoride concentration in the cell, thus reducing its toxicity.</text>
</comment>
<keyword evidence="12" id="KW-1185">Reference proteome</keyword>
<accession>A0AAW9A4M6</accession>
<dbReference type="HAMAP" id="MF_00454">
    <property type="entry name" value="FluC"/>
    <property type="match status" value="1"/>
</dbReference>
<reference evidence="11 12" key="1">
    <citation type="submission" date="2023-06" db="EMBL/GenBank/DDBJ databases">
        <title>Sporosarcina sp. nov., isolated from Korean traditional fermented seafood 'Jeotgal'.</title>
        <authorList>
            <person name="Yang A.I."/>
            <person name="Shin N.-R."/>
        </authorList>
    </citation>
    <scope>NUCLEOTIDE SEQUENCE [LARGE SCALE GENOMIC DNA]</scope>
    <source>
        <strain evidence="11 12">KCTC43456</strain>
    </source>
</reference>
<keyword evidence="2 10" id="KW-1003">Cell membrane</keyword>
<dbReference type="AlphaFoldDB" id="A0AAW9A4M6"/>
<evidence type="ECO:0000313" key="12">
    <source>
        <dbReference type="Proteomes" id="UP001271648"/>
    </source>
</evidence>
<feature type="binding site" evidence="10">
    <location>
        <position position="73"/>
    </location>
    <ligand>
        <name>Na(+)</name>
        <dbReference type="ChEBI" id="CHEBI:29101"/>
        <note>structural</note>
    </ligand>
</feature>
<keyword evidence="4 10" id="KW-1133">Transmembrane helix</keyword>
<name>A0AAW9A4M6_9BACL</name>
<comment type="similarity">
    <text evidence="7 10">Belongs to the fluoride channel Fluc/FEX (TC 1.A.43) family.</text>
</comment>
<feature type="binding site" evidence="10">
    <location>
        <position position="76"/>
    </location>
    <ligand>
        <name>Na(+)</name>
        <dbReference type="ChEBI" id="CHEBI:29101"/>
        <note>structural</note>
    </ligand>
</feature>
<dbReference type="PANTHER" id="PTHR28259">
    <property type="entry name" value="FLUORIDE EXPORT PROTEIN 1-RELATED"/>
    <property type="match status" value="1"/>
</dbReference>
<comment type="subcellular location">
    <subcellularLocation>
        <location evidence="1 10">Cell membrane</location>
        <topology evidence="1 10">Multi-pass membrane protein</topology>
    </subcellularLocation>
</comment>
<keyword evidence="10" id="KW-0915">Sodium</keyword>
<protein>
    <recommendedName>
        <fullName evidence="10">Fluoride-specific ion channel FluC</fullName>
    </recommendedName>
</protein>
<dbReference type="GO" id="GO:0140114">
    <property type="term" value="P:cellular detoxification of fluoride"/>
    <property type="evidence" value="ECO:0007669"/>
    <property type="project" value="UniProtKB-UniRule"/>
</dbReference>
<dbReference type="EMBL" id="JAUBDJ010000001">
    <property type="protein sequence ID" value="MDW0116027.1"/>
    <property type="molecule type" value="Genomic_DNA"/>
</dbReference>
<keyword evidence="3 10" id="KW-0812">Transmembrane</keyword>
<keyword evidence="10" id="KW-0406">Ion transport</keyword>
<dbReference type="Pfam" id="PF02537">
    <property type="entry name" value="CRCB"/>
    <property type="match status" value="1"/>
</dbReference>
<organism evidence="11 12">
    <name type="scientific">Sporosarcina thermotolerans</name>
    <dbReference type="NCBI Taxonomy" id="633404"/>
    <lineage>
        <taxon>Bacteria</taxon>
        <taxon>Bacillati</taxon>
        <taxon>Bacillota</taxon>
        <taxon>Bacilli</taxon>
        <taxon>Bacillales</taxon>
        <taxon>Caryophanaceae</taxon>
        <taxon>Sporosarcina</taxon>
    </lineage>
</organism>
<dbReference type="GO" id="GO:0046872">
    <property type="term" value="F:metal ion binding"/>
    <property type="evidence" value="ECO:0007669"/>
    <property type="project" value="UniProtKB-KW"/>
</dbReference>